<organism evidence="2 3">
    <name type="scientific">Portunus trituberculatus</name>
    <name type="common">Swimming crab</name>
    <name type="synonym">Neptunus trituberculatus</name>
    <dbReference type="NCBI Taxonomy" id="210409"/>
    <lineage>
        <taxon>Eukaryota</taxon>
        <taxon>Metazoa</taxon>
        <taxon>Ecdysozoa</taxon>
        <taxon>Arthropoda</taxon>
        <taxon>Crustacea</taxon>
        <taxon>Multicrustacea</taxon>
        <taxon>Malacostraca</taxon>
        <taxon>Eumalacostraca</taxon>
        <taxon>Eucarida</taxon>
        <taxon>Decapoda</taxon>
        <taxon>Pleocyemata</taxon>
        <taxon>Brachyura</taxon>
        <taxon>Eubrachyura</taxon>
        <taxon>Portunoidea</taxon>
        <taxon>Portunidae</taxon>
        <taxon>Portuninae</taxon>
        <taxon>Portunus</taxon>
    </lineage>
</organism>
<accession>A0A5B7H252</accession>
<name>A0A5B7H252_PORTR</name>
<dbReference type="Proteomes" id="UP000324222">
    <property type="component" value="Unassembled WGS sequence"/>
</dbReference>
<gene>
    <name evidence="2" type="ORF">E2C01_057526</name>
</gene>
<keyword evidence="3" id="KW-1185">Reference proteome</keyword>
<proteinExistence type="predicted"/>
<evidence type="ECO:0000313" key="2">
    <source>
        <dbReference type="EMBL" id="MPC63427.1"/>
    </source>
</evidence>
<dbReference type="AlphaFoldDB" id="A0A5B7H252"/>
<protein>
    <submittedName>
        <fullName evidence="2">Uncharacterized protein</fullName>
    </submittedName>
</protein>
<reference evidence="2 3" key="1">
    <citation type="submission" date="2019-05" db="EMBL/GenBank/DDBJ databases">
        <title>Another draft genome of Portunus trituberculatus and its Hox gene families provides insights of decapod evolution.</title>
        <authorList>
            <person name="Jeong J.-H."/>
            <person name="Song I."/>
            <person name="Kim S."/>
            <person name="Choi T."/>
            <person name="Kim D."/>
            <person name="Ryu S."/>
            <person name="Kim W."/>
        </authorList>
    </citation>
    <scope>NUCLEOTIDE SEQUENCE [LARGE SCALE GENOMIC DNA]</scope>
    <source>
        <tissue evidence="2">Muscle</tissue>
    </source>
</reference>
<feature type="compositionally biased region" description="Basic residues" evidence="1">
    <location>
        <begin position="1"/>
        <end position="15"/>
    </location>
</feature>
<sequence>MMKITRKQKGHKKKKQPSDCESLTSSVADLISALFSGIPPKISLYALQNNSFLEARGIEWNRGYLTVDCSHPQPEGCGGEGKENGSCPSPPQPNPLSPPTPFLHYGLFGVDVPDTVLLPWSHGFITGSTHSGTFPSSPWEDM</sequence>
<feature type="compositionally biased region" description="Pro residues" evidence="1">
    <location>
        <begin position="88"/>
        <end position="100"/>
    </location>
</feature>
<comment type="caution">
    <text evidence="2">The sequence shown here is derived from an EMBL/GenBank/DDBJ whole genome shotgun (WGS) entry which is preliminary data.</text>
</comment>
<feature type="region of interest" description="Disordered" evidence="1">
    <location>
        <begin position="71"/>
        <end position="100"/>
    </location>
</feature>
<dbReference type="EMBL" id="VSRR010020791">
    <property type="protein sequence ID" value="MPC63427.1"/>
    <property type="molecule type" value="Genomic_DNA"/>
</dbReference>
<evidence type="ECO:0000256" key="1">
    <source>
        <dbReference type="SAM" id="MobiDB-lite"/>
    </source>
</evidence>
<feature type="region of interest" description="Disordered" evidence="1">
    <location>
        <begin position="1"/>
        <end position="20"/>
    </location>
</feature>
<evidence type="ECO:0000313" key="3">
    <source>
        <dbReference type="Proteomes" id="UP000324222"/>
    </source>
</evidence>